<dbReference type="InterPro" id="IPR004046">
    <property type="entry name" value="GST_C"/>
</dbReference>
<sequence>MLTLYHTPLSINSRRVWVTLLEKGLQFDLVEVDLGGDQFKPAFLALNPFHHIPVLVDEDFKVIESFAILDYLEAMYPSPPLMPCAPQAIARVRMVQMVTLNELLPALTPLTRKMMGFGEPDAEAIAKAKQQADGVLRFLAQILDNHVFFGVDHLSLGDIVLGTVVPWFAQLEIPLENYPNLQAWCDRLVQRPAWQTTQPTAEALAAFRERMRQLMDRRDQS</sequence>
<dbReference type="PROSITE" id="PS50404">
    <property type="entry name" value="GST_NTER"/>
    <property type="match status" value="1"/>
</dbReference>
<protein>
    <submittedName>
        <fullName evidence="3">Glutathione S-transferase family protein</fullName>
    </submittedName>
</protein>
<dbReference type="Gene3D" id="3.40.30.10">
    <property type="entry name" value="Glutaredoxin"/>
    <property type="match status" value="1"/>
</dbReference>
<dbReference type="InterPro" id="IPR004045">
    <property type="entry name" value="Glutathione_S-Trfase_N"/>
</dbReference>
<dbReference type="PANTHER" id="PTHR44051:SF8">
    <property type="entry name" value="GLUTATHIONE S-TRANSFERASE GSTA"/>
    <property type="match status" value="1"/>
</dbReference>
<dbReference type="PROSITE" id="PS50405">
    <property type="entry name" value="GST_CTER"/>
    <property type="match status" value="1"/>
</dbReference>
<dbReference type="PANTHER" id="PTHR44051">
    <property type="entry name" value="GLUTATHIONE S-TRANSFERASE-RELATED"/>
    <property type="match status" value="1"/>
</dbReference>
<accession>A0ABW6ICF5</accession>
<dbReference type="InterPro" id="IPR010987">
    <property type="entry name" value="Glutathione-S-Trfase_C-like"/>
</dbReference>
<dbReference type="SUPFAM" id="SSF52833">
    <property type="entry name" value="Thioredoxin-like"/>
    <property type="match status" value="1"/>
</dbReference>
<dbReference type="EMBL" id="JBHZOL010000023">
    <property type="protein sequence ID" value="MFE4105427.1"/>
    <property type="molecule type" value="Genomic_DNA"/>
</dbReference>
<feature type="domain" description="GST N-terminal" evidence="1">
    <location>
        <begin position="1"/>
        <end position="80"/>
    </location>
</feature>
<dbReference type="SUPFAM" id="SSF47616">
    <property type="entry name" value="GST C-terminal domain-like"/>
    <property type="match status" value="1"/>
</dbReference>
<comment type="caution">
    <text evidence="3">The sequence shown here is derived from an EMBL/GenBank/DDBJ whole genome shotgun (WGS) entry which is preliminary data.</text>
</comment>
<dbReference type="SFLD" id="SFLDS00019">
    <property type="entry name" value="Glutathione_Transferase_(cytos"/>
    <property type="match status" value="1"/>
</dbReference>
<evidence type="ECO:0000259" key="1">
    <source>
        <dbReference type="PROSITE" id="PS50404"/>
    </source>
</evidence>
<feature type="domain" description="GST C-terminal" evidence="2">
    <location>
        <begin position="85"/>
        <end position="207"/>
    </location>
</feature>
<name>A0ABW6ICF5_9CYAN</name>
<reference evidence="3 4" key="1">
    <citation type="submission" date="2024-10" db="EMBL/GenBank/DDBJ databases">
        <authorList>
            <person name="Ratan Roy A."/>
            <person name="Morales Sandoval P.H."/>
            <person name="De Los Santos Villalobos S."/>
            <person name="Chakraborty S."/>
            <person name="Mukherjee J."/>
        </authorList>
    </citation>
    <scope>NUCLEOTIDE SEQUENCE [LARGE SCALE GENOMIC DNA]</scope>
    <source>
        <strain evidence="3 4">S1</strain>
    </source>
</reference>
<dbReference type="SFLD" id="SFLDG00358">
    <property type="entry name" value="Main_(cytGST)"/>
    <property type="match status" value="1"/>
</dbReference>
<proteinExistence type="predicted"/>
<evidence type="ECO:0000259" key="2">
    <source>
        <dbReference type="PROSITE" id="PS50405"/>
    </source>
</evidence>
<keyword evidence="4" id="KW-1185">Reference proteome</keyword>
<dbReference type="InterPro" id="IPR036249">
    <property type="entry name" value="Thioredoxin-like_sf"/>
</dbReference>
<dbReference type="Pfam" id="PF13417">
    <property type="entry name" value="GST_N_3"/>
    <property type="match status" value="1"/>
</dbReference>
<organism evidence="3 4">
    <name type="scientific">Almyronema epifaneia S1</name>
    <dbReference type="NCBI Taxonomy" id="2991925"/>
    <lineage>
        <taxon>Bacteria</taxon>
        <taxon>Bacillati</taxon>
        <taxon>Cyanobacteriota</taxon>
        <taxon>Cyanophyceae</taxon>
        <taxon>Nodosilineales</taxon>
        <taxon>Nodosilineaceae</taxon>
        <taxon>Almyronema</taxon>
        <taxon>Almyronema epifaneia</taxon>
    </lineage>
</organism>
<dbReference type="InterPro" id="IPR036282">
    <property type="entry name" value="Glutathione-S-Trfase_C_sf"/>
</dbReference>
<evidence type="ECO:0000313" key="4">
    <source>
        <dbReference type="Proteomes" id="UP001600165"/>
    </source>
</evidence>
<dbReference type="RefSeq" id="WP_377961963.1">
    <property type="nucleotide sequence ID" value="NZ_JBHZOL010000023.1"/>
</dbReference>
<dbReference type="Pfam" id="PF00043">
    <property type="entry name" value="GST_C"/>
    <property type="match status" value="1"/>
</dbReference>
<gene>
    <name evidence="3" type="ORF">ACFVKH_03990</name>
</gene>
<evidence type="ECO:0000313" key="3">
    <source>
        <dbReference type="EMBL" id="MFE4105427.1"/>
    </source>
</evidence>
<dbReference type="Gene3D" id="1.20.1050.10">
    <property type="match status" value="1"/>
</dbReference>
<dbReference type="Proteomes" id="UP001600165">
    <property type="component" value="Unassembled WGS sequence"/>
</dbReference>
<dbReference type="InterPro" id="IPR040079">
    <property type="entry name" value="Glutathione_S-Trfase"/>
</dbReference>